<accession>A0ACC3NZH3</accession>
<evidence type="ECO:0000313" key="2">
    <source>
        <dbReference type="Proteomes" id="UP001281147"/>
    </source>
</evidence>
<evidence type="ECO:0000313" key="1">
    <source>
        <dbReference type="EMBL" id="KAK3725956.1"/>
    </source>
</evidence>
<dbReference type="EMBL" id="JAUTXU010000001">
    <property type="protein sequence ID" value="KAK3725956.1"/>
    <property type="molecule type" value="Genomic_DNA"/>
</dbReference>
<keyword evidence="2" id="KW-1185">Reference proteome</keyword>
<proteinExistence type="predicted"/>
<reference evidence="1" key="1">
    <citation type="submission" date="2023-07" db="EMBL/GenBank/DDBJ databases">
        <title>Black Yeasts Isolated from many extreme environments.</title>
        <authorList>
            <person name="Coleine C."/>
            <person name="Stajich J.E."/>
            <person name="Selbmann L."/>
        </authorList>
    </citation>
    <scope>NUCLEOTIDE SEQUENCE</scope>
    <source>
        <strain evidence="1">CCFEE 5714</strain>
    </source>
</reference>
<protein>
    <submittedName>
        <fullName evidence="1">Uncharacterized protein</fullName>
    </submittedName>
</protein>
<comment type="caution">
    <text evidence="1">The sequence shown here is derived from an EMBL/GenBank/DDBJ whole genome shotgun (WGS) entry which is preliminary data.</text>
</comment>
<name>A0ACC3NZH3_9PEZI</name>
<gene>
    <name evidence="1" type="ORF">LTR37_000104</name>
</gene>
<organism evidence="1 2">
    <name type="scientific">Vermiconidia calcicola</name>
    <dbReference type="NCBI Taxonomy" id="1690605"/>
    <lineage>
        <taxon>Eukaryota</taxon>
        <taxon>Fungi</taxon>
        <taxon>Dikarya</taxon>
        <taxon>Ascomycota</taxon>
        <taxon>Pezizomycotina</taxon>
        <taxon>Dothideomycetes</taxon>
        <taxon>Dothideomycetidae</taxon>
        <taxon>Mycosphaerellales</taxon>
        <taxon>Extremaceae</taxon>
        <taxon>Vermiconidia</taxon>
    </lineage>
</organism>
<dbReference type="Proteomes" id="UP001281147">
    <property type="component" value="Unassembled WGS sequence"/>
</dbReference>
<sequence length="601" mass="68313">MPASPPVGRAQTIQQAKAAFKARGRPALTEREQKLLERSIELDRRASKAKEAEKKKAEAAKKRSEKERKDREERLKVQLGTQRRCDKFGYKSSQMHLGAFLGKSRMQQQEARSLDTGALAGLSDDDSFGDSGVDDETLLDALNGMPGLESEEHSTLRTDKELKSPSHITHQRQSAKKSHTATVPPMYLNTELDLFWNELDSSTQIARELSTSLPTERQQQQNMTPSHTASFGSDEFDLTAEDLEELQPSPAQQRIAEDRKLMPPPPLPVRNLSPAKTSMEEATILDYGFTMNELESFMDDDLQLTQANPVYSVIQQPKFRLSPPWIATMASPTPTNEYSDIIRLSEHFRLPFGYTLLPSTSPITVLHLSRDLTLSRGRICYEMWDSWEEKVSGYVVPSEVVAAARDYKDGVSTKHWSGLPIDRRNVLWYAHRLLKERFPRIPAIAALRIAEKAERIGWQDRKEELEGMVVEHVNVEYTSFTFRLQYFENQLGPPPTPWTFSANLGDFYDVQRQYRTELKIHEEEVVKIVEPRMREVLKSWLPTSVSSLELTKFWRTHHLLESGSAKMDSFYGAETLHGSTLRDFGGLETVANIVARVGAFA</sequence>